<dbReference type="SUPFAM" id="SSF48452">
    <property type="entry name" value="TPR-like"/>
    <property type="match status" value="3"/>
</dbReference>
<dbReference type="Gene3D" id="1.25.40.10">
    <property type="entry name" value="Tetratricopeptide repeat domain"/>
    <property type="match status" value="4"/>
</dbReference>
<organism evidence="4 5">
    <name type="scientific">Actinomadura pelletieri DSM 43383</name>
    <dbReference type="NCBI Taxonomy" id="1120940"/>
    <lineage>
        <taxon>Bacteria</taxon>
        <taxon>Bacillati</taxon>
        <taxon>Actinomycetota</taxon>
        <taxon>Actinomycetes</taxon>
        <taxon>Streptosporangiales</taxon>
        <taxon>Thermomonosporaceae</taxon>
        <taxon>Actinomadura</taxon>
    </lineage>
</organism>
<feature type="region of interest" description="Disordered" evidence="3">
    <location>
        <begin position="874"/>
        <end position="895"/>
    </location>
</feature>
<dbReference type="InterPro" id="IPR051012">
    <property type="entry name" value="CellSynth/LPSAsmb/PSIAsmb"/>
</dbReference>
<dbReference type="RefSeq" id="WP_211342892.1">
    <property type="nucleotide sequence ID" value="NZ_RBWU01000002.1"/>
</dbReference>
<comment type="caution">
    <text evidence="4">The sequence shown here is derived from an EMBL/GenBank/DDBJ whole genome shotgun (WGS) entry which is preliminary data.</text>
</comment>
<name>A0A495QRW3_9ACTN</name>
<keyword evidence="5" id="KW-1185">Reference proteome</keyword>
<proteinExistence type="predicted"/>
<dbReference type="SMART" id="SM00028">
    <property type="entry name" value="TPR"/>
    <property type="match status" value="5"/>
</dbReference>
<evidence type="ECO:0000256" key="2">
    <source>
        <dbReference type="ARBA" id="ARBA00022803"/>
    </source>
</evidence>
<sequence>MSTDDVYALMTRSQELPYGEAKTVLVEDALRRAEAAGDDVLAFHVRVRLTDAYRYGGEPLKAFATFSRTLADHDRDPGRYDETHGLLWQMKAIVSSLTLFPEIALDRTYEVLDDMERRYKASGHSLQAVYHYRNVVARHVGDGTADEWYTKWRAAQRDDLSDCEGCDPTSQARHLVEQGRYEEAFEVAAPILDASLTCNEQPQAIHTALMPVYLRTGRPEQAADAHRRAYRVHRTRLADLSDISEHLEFCAVTGNEVRGLEILQRHLGWLDRAPSTHAEMEFCATAALVLSRVAAAGHGDLTVRRPAAEDRPTADVPLEELRAELAERATELAARFDARNGTSHQGDVVRRALTAEPIVEFLPLAAHHRRPTPAPAPAAPPQSAPEDEPAGQDDLDALLDIADDRRTEREMARAKAAWRRFDVLAEKAEVTPLQQARRVAARGVEHALEEERAEAIACWEEALRLFDGIGDVTHRYRTLSRLGTMRVQMGDGGGLAQVAEAADHFESNPGTEGDATGALIRLAIVHVEQERPAEAVAALDRIDPDDAPDRAGELAFRRGQALLMTGDFDGGVAQLRRSLEAGRASGEPDEIAAPALLLGRALARSEEGPDPEALPLFDEALGALPEPTPMRAAAHTERGLALLALERPADAIPDLTEAIAGWTAESLHEQAFHLRVDLAAAYLSANRHLEAAETAEEALPALTAPDDVPAERRCRLILAHAQKGMDEPDAATTFTGLAEDAAQDGQYDAVGHFLNEAADVLANHDMDAQAAERYAGAADAYEKAGDPYGVVRTRRRHATCLMWSGDRDQAVTVMEQARAALAALPPDNEPARVWETALVSFDQGRLFAQLGRLPEALSLASAAVDGFTTLDEPEAAREAARLRDEIDEAMQQQRE</sequence>
<feature type="compositionally biased region" description="Basic and acidic residues" evidence="3">
    <location>
        <begin position="874"/>
        <end position="884"/>
    </location>
</feature>
<dbReference type="AlphaFoldDB" id="A0A495QRW3"/>
<evidence type="ECO:0000256" key="3">
    <source>
        <dbReference type="SAM" id="MobiDB-lite"/>
    </source>
</evidence>
<keyword evidence="2" id="KW-0802">TPR repeat</keyword>
<evidence type="ECO:0000313" key="5">
    <source>
        <dbReference type="Proteomes" id="UP000274601"/>
    </source>
</evidence>
<keyword evidence="1" id="KW-0677">Repeat</keyword>
<evidence type="ECO:0000256" key="1">
    <source>
        <dbReference type="ARBA" id="ARBA00022737"/>
    </source>
</evidence>
<dbReference type="Proteomes" id="UP000274601">
    <property type="component" value="Unassembled WGS sequence"/>
</dbReference>
<dbReference type="InterPro" id="IPR011990">
    <property type="entry name" value="TPR-like_helical_dom_sf"/>
</dbReference>
<feature type="compositionally biased region" description="Pro residues" evidence="3">
    <location>
        <begin position="372"/>
        <end position="383"/>
    </location>
</feature>
<accession>A0A495QRW3</accession>
<dbReference type="EMBL" id="RBWU01000002">
    <property type="protein sequence ID" value="RKS76240.1"/>
    <property type="molecule type" value="Genomic_DNA"/>
</dbReference>
<dbReference type="PANTHER" id="PTHR45586:SF1">
    <property type="entry name" value="LIPOPOLYSACCHARIDE ASSEMBLY PROTEIN B"/>
    <property type="match status" value="1"/>
</dbReference>
<dbReference type="PANTHER" id="PTHR45586">
    <property type="entry name" value="TPR REPEAT-CONTAINING PROTEIN PA4667"/>
    <property type="match status" value="1"/>
</dbReference>
<evidence type="ECO:0000313" key="4">
    <source>
        <dbReference type="EMBL" id="RKS76240.1"/>
    </source>
</evidence>
<reference evidence="4 5" key="1">
    <citation type="submission" date="2018-10" db="EMBL/GenBank/DDBJ databases">
        <title>Genomic Encyclopedia of Archaeal and Bacterial Type Strains, Phase II (KMG-II): from individual species to whole genera.</title>
        <authorList>
            <person name="Goeker M."/>
        </authorList>
    </citation>
    <scope>NUCLEOTIDE SEQUENCE [LARGE SCALE GENOMIC DNA]</scope>
    <source>
        <strain evidence="4 5">DSM 43383</strain>
    </source>
</reference>
<gene>
    <name evidence="4" type="ORF">BZB76_1591</name>
</gene>
<evidence type="ECO:0008006" key="6">
    <source>
        <dbReference type="Google" id="ProtNLM"/>
    </source>
</evidence>
<feature type="region of interest" description="Disordered" evidence="3">
    <location>
        <begin position="369"/>
        <end position="392"/>
    </location>
</feature>
<dbReference type="InterPro" id="IPR019734">
    <property type="entry name" value="TPR_rpt"/>
</dbReference>
<protein>
    <recommendedName>
        <fullName evidence="6">Tetratricopeptide repeat protein</fullName>
    </recommendedName>
</protein>